<proteinExistence type="predicted"/>
<dbReference type="EMBL" id="DYUE01000242">
    <property type="protein sequence ID" value="HJG92150.1"/>
    <property type="molecule type" value="Genomic_DNA"/>
</dbReference>
<accession>A0A921SXR0</accession>
<organism evidence="2 3">
    <name type="scientific">Brachybacterium massiliense</name>
    <dbReference type="NCBI Taxonomy" id="1755098"/>
    <lineage>
        <taxon>Bacteria</taxon>
        <taxon>Bacillati</taxon>
        <taxon>Actinomycetota</taxon>
        <taxon>Actinomycetes</taxon>
        <taxon>Micrococcales</taxon>
        <taxon>Dermabacteraceae</taxon>
        <taxon>Brachybacterium</taxon>
    </lineage>
</organism>
<gene>
    <name evidence="2" type="ORF">K8V81_10560</name>
</gene>
<evidence type="ECO:0000313" key="2">
    <source>
        <dbReference type="EMBL" id="HJG92150.1"/>
    </source>
</evidence>
<evidence type="ECO:0000256" key="1">
    <source>
        <dbReference type="SAM" id="MobiDB-lite"/>
    </source>
</evidence>
<dbReference type="Proteomes" id="UP000742460">
    <property type="component" value="Unassembled WGS sequence"/>
</dbReference>
<protein>
    <submittedName>
        <fullName evidence="2">Uncharacterized protein</fullName>
    </submittedName>
</protein>
<feature type="non-terminal residue" evidence="2">
    <location>
        <position position="1"/>
    </location>
</feature>
<reference evidence="2" key="2">
    <citation type="submission" date="2021-09" db="EMBL/GenBank/DDBJ databases">
        <authorList>
            <person name="Gilroy R."/>
        </authorList>
    </citation>
    <scope>NUCLEOTIDE SEQUENCE</scope>
    <source>
        <strain evidence="2">ChiGjej5B5-22894</strain>
    </source>
</reference>
<sequence>SEHVIQQAGQIQEGAWRLGVFRTLEDEHGPYAVLRLARSGDHQALELTLRPGEVEPLDGDGSLALLDAVPSTRERRGSVRVALEREPGASTGGSDDRA</sequence>
<feature type="region of interest" description="Disordered" evidence="1">
    <location>
        <begin position="73"/>
        <end position="98"/>
    </location>
</feature>
<comment type="caution">
    <text evidence="2">The sequence shown here is derived from an EMBL/GenBank/DDBJ whole genome shotgun (WGS) entry which is preliminary data.</text>
</comment>
<feature type="compositionally biased region" description="Basic and acidic residues" evidence="1">
    <location>
        <begin position="73"/>
        <end position="87"/>
    </location>
</feature>
<dbReference type="AlphaFoldDB" id="A0A921SXR0"/>
<name>A0A921SXR0_9MICO</name>
<evidence type="ECO:0000313" key="3">
    <source>
        <dbReference type="Proteomes" id="UP000742460"/>
    </source>
</evidence>
<reference evidence="2" key="1">
    <citation type="journal article" date="2021" name="PeerJ">
        <title>Extensive microbial diversity within the chicken gut microbiome revealed by metagenomics and culture.</title>
        <authorList>
            <person name="Gilroy R."/>
            <person name="Ravi A."/>
            <person name="Getino M."/>
            <person name="Pursley I."/>
            <person name="Horton D.L."/>
            <person name="Alikhan N.F."/>
            <person name="Baker D."/>
            <person name="Gharbi K."/>
            <person name="Hall N."/>
            <person name="Watson M."/>
            <person name="Adriaenssens E.M."/>
            <person name="Foster-Nyarko E."/>
            <person name="Jarju S."/>
            <person name="Secka A."/>
            <person name="Antonio M."/>
            <person name="Oren A."/>
            <person name="Chaudhuri R.R."/>
            <person name="La Ragione R."/>
            <person name="Hildebrand F."/>
            <person name="Pallen M.J."/>
        </authorList>
    </citation>
    <scope>NUCLEOTIDE SEQUENCE</scope>
    <source>
        <strain evidence="2">ChiGjej5B5-22894</strain>
    </source>
</reference>